<keyword evidence="3 8" id="KW-0349">Heme</keyword>
<dbReference type="PANTHER" id="PTHR33751">
    <property type="entry name" value="CBB3-TYPE CYTOCHROME C OXIDASE SUBUNIT FIXP"/>
    <property type="match status" value="1"/>
</dbReference>
<dbReference type="InterPro" id="IPR036909">
    <property type="entry name" value="Cyt_c-like_dom_sf"/>
</dbReference>
<dbReference type="InterPro" id="IPR050597">
    <property type="entry name" value="Cytochrome_c_Oxidase_Subunit"/>
</dbReference>
<evidence type="ECO:0000313" key="11">
    <source>
        <dbReference type="EMBL" id="MBA8914118.1"/>
    </source>
</evidence>
<evidence type="ECO:0000256" key="2">
    <source>
        <dbReference type="ARBA" id="ARBA00022448"/>
    </source>
</evidence>
<dbReference type="PROSITE" id="PS51007">
    <property type="entry name" value="CYTC"/>
    <property type="match status" value="2"/>
</dbReference>
<evidence type="ECO:0000256" key="3">
    <source>
        <dbReference type="ARBA" id="ARBA00022617"/>
    </source>
</evidence>
<keyword evidence="5 8" id="KW-0479">Metal-binding</keyword>
<dbReference type="Gene3D" id="1.10.760.10">
    <property type="entry name" value="Cytochrome c-like domain"/>
    <property type="match status" value="2"/>
</dbReference>
<dbReference type="PANTHER" id="PTHR33751:SF11">
    <property type="entry name" value="BLL4483 PROTEIN"/>
    <property type="match status" value="1"/>
</dbReference>
<organism evidence="11 12">
    <name type="scientific">Methylorubrum thiocyanatum</name>
    <dbReference type="NCBI Taxonomy" id="47958"/>
    <lineage>
        <taxon>Bacteria</taxon>
        <taxon>Pseudomonadati</taxon>
        <taxon>Pseudomonadota</taxon>
        <taxon>Alphaproteobacteria</taxon>
        <taxon>Hyphomicrobiales</taxon>
        <taxon>Methylobacteriaceae</taxon>
        <taxon>Methylorubrum</taxon>
    </lineage>
</organism>
<feature type="domain" description="Cytochrome c" evidence="10">
    <location>
        <begin position="159"/>
        <end position="249"/>
    </location>
</feature>
<accession>A0AA40S479</accession>
<dbReference type="RefSeq" id="WP_182555573.1">
    <property type="nucleotide sequence ID" value="NZ_BPRF01000003.1"/>
</dbReference>
<keyword evidence="4" id="KW-0679">Respiratory chain</keyword>
<name>A0AA40S479_9HYPH</name>
<keyword evidence="7 8" id="KW-0408">Iron</keyword>
<dbReference type="PRINTS" id="PR00605">
    <property type="entry name" value="CYTCHROMECIC"/>
</dbReference>
<proteinExistence type="predicted"/>
<dbReference type="SUPFAM" id="SSF46626">
    <property type="entry name" value="Cytochrome c"/>
    <property type="match status" value="2"/>
</dbReference>
<evidence type="ECO:0000256" key="9">
    <source>
        <dbReference type="SAM" id="MobiDB-lite"/>
    </source>
</evidence>
<dbReference type="GO" id="GO:0005506">
    <property type="term" value="F:iron ion binding"/>
    <property type="evidence" value="ECO:0007669"/>
    <property type="project" value="InterPro"/>
</dbReference>
<gene>
    <name evidence="11" type="ORF">HNR51_003209</name>
</gene>
<comment type="cofactor">
    <cofactor evidence="1">
        <name>heme c</name>
        <dbReference type="ChEBI" id="CHEBI:61717"/>
    </cofactor>
</comment>
<evidence type="ECO:0000259" key="10">
    <source>
        <dbReference type="PROSITE" id="PS51007"/>
    </source>
</evidence>
<evidence type="ECO:0000313" key="12">
    <source>
        <dbReference type="Proteomes" id="UP000543554"/>
    </source>
</evidence>
<evidence type="ECO:0000256" key="8">
    <source>
        <dbReference type="PROSITE-ProRule" id="PRU00433"/>
    </source>
</evidence>
<feature type="region of interest" description="Disordered" evidence="9">
    <location>
        <begin position="1"/>
        <end position="26"/>
    </location>
</feature>
<evidence type="ECO:0000256" key="5">
    <source>
        <dbReference type="ARBA" id="ARBA00022723"/>
    </source>
</evidence>
<dbReference type="GO" id="GO:0020037">
    <property type="term" value="F:heme binding"/>
    <property type="evidence" value="ECO:0007669"/>
    <property type="project" value="InterPro"/>
</dbReference>
<evidence type="ECO:0000256" key="6">
    <source>
        <dbReference type="ARBA" id="ARBA00022982"/>
    </source>
</evidence>
<keyword evidence="12" id="KW-1185">Reference proteome</keyword>
<dbReference type="Proteomes" id="UP000543554">
    <property type="component" value="Unassembled WGS sequence"/>
</dbReference>
<feature type="domain" description="Cytochrome c" evidence="10">
    <location>
        <begin position="59"/>
        <end position="146"/>
    </location>
</feature>
<sequence>MDTVQSPAHSRVMMQSEATDLSARNRPQRAVRAGRLIAVRSLLCVFAIQAAGPVRADDKAASLGPTIAMQGSSRDRPACAACHGVDGAGQPDVGIPRLAGLHASYIADQLGYFASGKRRNPIMAPYAEALTPDQRRAVADYFAGLPIPSHVDAVPAPPAQLERGRALFQRGDAQTKLIACTQCHGPNGVGVGSFTPRLAGQSGPYISDQLHRWRDGDPRDPRGSYMQAIAARLSPEDIEAVATYAASLDPKPGRSQRSADR</sequence>
<dbReference type="GO" id="GO:0009055">
    <property type="term" value="F:electron transfer activity"/>
    <property type="evidence" value="ECO:0007669"/>
    <property type="project" value="InterPro"/>
</dbReference>
<dbReference type="AlphaFoldDB" id="A0AA40S479"/>
<evidence type="ECO:0000256" key="1">
    <source>
        <dbReference type="ARBA" id="ARBA00001926"/>
    </source>
</evidence>
<evidence type="ECO:0000256" key="4">
    <source>
        <dbReference type="ARBA" id="ARBA00022660"/>
    </source>
</evidence>
<comment type="caution">
    <text evidence="11">The sequence shown here is derived from an EMBL/GenBank/DDBJ whole genome shotgun (WGS) entry which is preliminary data.</text>
</comment>
<dbReference type="InterPro" id="IPR009056">
    <property type="entry name" value="Cyt_c-like_dom"/>
</dbReference>
<keyword evidence="2" id="KW-0813">Transport</keyword>
<dbReference type="Pfam" id="PF00034">
    <property type="entry name" value="Cytochrom_C"/>
    <property type="match status" value="2"/>
</dbReference>
<dbReference type="InterPro" id="IPR008168">
    <property type="entry name" value="Cyt_C_IC"/>
</dbReference>
<reference evidence="11 12" key="1">
    <citation type="submission" date="2020-08" db="EMBL/GenBank/DDBJ databases">
        <title>Genomic Encyclopedia of Type Strains, Phase IV (KMG-IV): sequencing the most valuable type-strain genomes for metagenomic binning, comparative biology and taxonomic classification.</title>
        <authorList>
            <person name="Goeker M."/>
        </authorList>
    </citation>
    <scope>NUCLEOTIDE SEQUENCE [LARGE SCALE GENOMIC DNA]</scope>
    <source>
        <strain evidence="11 12">DSM 11490</strain>
    </source>
</reference>
<evidence type="ECO:0000256" key="7">
    <source>
        <dbReference type="ARBA" id="ARBA00023004"/>
    </source>
</evidence>
<dbReference type="EMBL" id="JACJIB010000005">
    <property type="protein sequence ID" value="MBA8914118.1"/>
    <property type="molecule type" value="Genomic_DNA"/>
</dbReference>
<protein>
    <submittedName>
        <fullName evidence="11">Cytochrome c553</fullName>
    </submittedName>
</protein>
<keyword evidence="6" id="KW-0249">Electron transport</keyword>